<dbReference type="EMBL" id="LDOT01000020">
    <property type="protein sequence ID" value="KLV04823.1"/>
    <property type="molecule type" value="Genomic_DNA"/>
</dbReference>
<dbReference type="InterPro" id="IPR004839">
    <property type="entry name" value="Aminotransferase_I/II_large"/>
</dbReference>
<comment type="catalytic activity">
    <reaction evidence="8 9">
        <text>6-carboxyhexanoyl-[ACP] + L-alanine + H(+) = (8S)-8-amino-7-oxononanoate + holo-[ACP] + CO2</text>
        <dbReference type="Rhea" id="RHEA:42288"/>
        <dbReference type="Rhea" id="RHEA-COMP:9685"/>
        <dbReference type="Rhea" id="RHEA-COMP:9955"/>
        <dbReference type="ChEBI" id="CHEBI:15378"/>
        <dbReference type="ChEBI" id="CHEBI:16526"/>
        <dbReference type="ChEBI" id="CHEBI:57972"/>
        <dbReference type="ChEBI" id="CHEBI:64479"/>
        <dbReference type="ChEBI" id="CHEBI:78846"/>
        <dbReference type="ChEBI" id="CHEBI:149468"/>
        <dbReference type="EC" id="2.3.1.47"/>
    </reaction>
</comment>
<dbReference type="CDD" id="cd06454">
    <property type="entry name" value="KBL_like"/>
    <property type="match status" value="1"/>
</dbReference>
<dbReference type="AlphaFoldDB" id="A0A0J1GYV4"/>
<comment type="pathway">
    <text evidence="2 9">Cofactor biosynthesis; biotin biosynthesis.</text>
</comment>
<comment type="subunit">
    <text evidence="4 9">Homodimer.</text>
</comment>
<evidence type="ECO:0000256" key="9">
    <source>
        <dbReference type="HAMAP-Rule" id="MF_01693"/>
    </source>
</evidence>
<gene>
    <name evidence="9" type="primary">bioF</name>
    <name evidence="12" type="ORF">ABT56_13985</name>
</gene>
<dbReference type="UniPathway" id="UPA00078"/>
<feature type="binding site" evidence="9">
    <location>
        <position position="211"/>
    </location>
    <ligand>
        <name>pyridoxal 5'-phosphate</name>
        <dbReference type="ChEBI" id="CHEBI:597326"/>
    </ligand>
</feature>
<dbReference type="Pfam" id="PF00155">
    <property type="entry name" value="Aminotran_1_2"/>
    <property type="match status" value="1"/>
</dbReference>
<dbReference type="PATRIC" id="fig|1195763.3.peg.2964"/>
<dbReference type="InterPro" id="IPR022834">
    <property type="entry name" value="AONS_Proteobacteria"/>
</dbReference>
<feature type="binding site" evidence="9">
    <location>
        <position position="136"/>
    </location>
    <ligand>
        <name>substrate</name>
    </ligand>
</feature>
<dbReference type="OrthoDB" id="9807157at2"/>
<comment type="cofactor">
    <cofactor evidence="1 9 10">
        <name>pyridoxal 5'-phosphate</name>
        <dbReference type="ChEBI" id="CHEBI:597326"/>
    </cofactor>
</comment>
<comment type="function">
    <text evidence="9">Catalyzes the decarboxylative condensation of pimeloyl-[acyl-carrier protein] and L-alanine to produce 8-amino-7-oxononanoate (AON), [acyl-carrier protein], and carbon dioxide.</text>
</comment>
<feature type="binding site" evidence="9">
    <location>
        <position position="353"/>
    </location>
    <ligand>
        <name>substrate</name>
    </ligand>
</feature>
<proteinExistence type="inferred from homology"/>
<evidence type="ECO:0000256" key="7">
    <source>
        <dbReference type="ARBA" id="ARBA00022898"/>
    </source>
</evidence>
<dbReference type="PANTHER" id="PTHR13693">
    <property type="entry name" value="CLASS II AMINOTRANSFERASE/8-AMINO-7-OXONONANOATE SYNTHASE"/>
    <property type="match status" value="1"/>
</dbReference>
<dbReference type="PROSITE" id="PS00599">
    <property type="entry name" value="AA_TRANSFER_CLASS_2"/>
    <property type="match status" value="1"/>
</dbReference>
<evidence type="ECO:0000256" key="6">
    <source>
        <dbReference type="ARBA" id="ARBA00022756"/>
    </source>
</evidence>
<comment type="caution">
    <text evidence="12">The sequence shown here is derived from an EMBL/GenBank/DDBJ whole genome shotgun (WGS) entry which is preliminary data.</text>
</comment>
<evidence type="ECO:0000313" key="13">
    <source>
        <dbReference type="Proteomes" id="UP000036097"/>
    </source>
</evidence>
<evidence type="ECO:0000259" key="11">
    <source>
        <dbReference type="Pfam" id="PF00155"/>
    </source>
</evidence>
<comment type="similarity">
    <text evidence="3 9">Belongs to the class-II pyridoxal-phosphate-dependent aminotransferase family. BioF subfamily.</text>
</comment>
<dbReference type="HAMAP" id="MF_01693">
    <property type="entry name" value="BioF_aminotrans_2"/>
    <property type="match status" value="1"/>
</dbReference>
<dbReference type="EC" id="2.3.1.47" evidence="9"/>
<evidence type="ECO:0000256" key="10">
    <source>
        <dbReference type="PIRSR" id="PIRSR604723-51"/>
    </source>
</evidence>
<reference evidence="12 13" key="1">
    <citation type="submission" date="2015-05" db="EMBL/GenBank/DDBJ databases">
        <title>Photobacterium galathea sp. nov.</title>
        <authorList>
            <person name="Machado H."/>
            <person name="Gram L."/>
        </authorList>
    </citation>
    <scope>NUCLEOTIDE SEQUENCE [LARGE SCALE GENOMIC DNA]</scope>
    <source>
        <strain evidence="12 13">CGMCC 1.12159</strain>
    </source>
</reference>
<dbReference type="Gene3D" id="3.40.640.10">
    <property type="entry name" value="Type I PLP-dependent aspartate aminotransferase-like (Major domain)"/>
    <property type="match status" value="1"/>
</dbReference>
<keyword evidence="6 9" id="KW-0093">Biotin biosynthesis</keyword>
<sequence>MTHHYSARIQQALGQRKALGLYRNPNTVCRLANQPNIYCDEQPYLNFSSNDYLGLAQSAELISAWQDGLARFGAGSGASPLVTGQHVPHRNLESRLCEWLGFERALLFSSGFAANQALLFTLLDDSDVLFQDRLNHASLMEAGILSSAVMRRFAHNDTASLAKLLARLAPEQASIVVTEGVFSMDGDMSPLADIRALSLNAQSMMLVDDAHGCGVLGNDGRGSCELAGIKPDILVVTFGKAFGLQGAAVMCSQEIAEYLIQFARHYIYSTAMPPAQAHALGVSCEMIQRDQWRREKLAELSECLSGQLKHGVGLIDTQTPIKPLVVGSSERALSLSSSLRRKGFWVAAIRPPTVPVNGARLRITLTAAHSVGHVEQLATALNEVMDDE</sequence>
<evidence type="ECO:0000256" key="8">
    <source>
        <dbReference type="ARBA" id="ARBA00047715"/>
    </source>
</evidence>
<name>A0A0J1GYV4_9GAMM</name>
<evidence type="ECO:0000256" key="3">
    <source>
        <dbReference type="ARBA" id="ARBA00010008"/>
    </source>
</evidence>
<organism evidence="12 13">
    <name type="scientific">Photobacterium aquae</name>
    <dbReference type="NCBI Taxonomy" id="1195763"/>
    <lineage>
        <taxon>Bacteria</taxon>
        <taxon>Pseudomonadati</taxon>
        <taxon>Pseudomonadota</taxon>
        <taxon>Gammaproteobacteria</taxon>
        <taxon>Vibrionales</taxon>
        <taxon>Vibrionaceae</taxon>
        <taxon>Photobacterium</taxon>
    </lineage>
</organism>
<evidence type="ECO:0000256" key="4">
    <source>
        <dbReference type="ARBA" id="ARBA00011738"/>
    </source>
</evidence>
<dbReference type="InterPro" id="IPR001917">
    <property type="entry name" value="Aminotrans_II_pyridoxalP_BS"/>
</dbReference>
<dbReference type="InterPro" id="IPR050087">
    <property type="entry name" value="AON_synthase_class-II"/>
</dbReference>
<evidence type="ECO:0000256" key="1">
    <source>
        <dbReference type="ARBA" id="ARBA00001933"/>
    </source>
</evidence>
<dbReference type="PANTHER" id="PTHR13693:SF100">
    <property type="entry name" value="8-AMINO-7-OXONONANOATE SYNTHASE"/>
    <property type="match status" value="1"/>
</dbReference>
<accession>A0A0J1GYV4</accession>
<dbReference type="NCBIfam" id="TIGR00858">
    <property type="entry name" value="bioF"/>
    <property type="match status" value="1"/>
</dbReference>
<dbReference type="STRING" id="1195763.ABT56_13985"/>
<feature type="domain" description="Aminotransferase class I/classII large" evidence="11">
    <location>
        <begin position="44"/>
        <end position="381"/>
    </location>
</feature>
<keyword evidence="5 9" id="KW-0808">Transferase</keyword>
<dbReference type="GO" id="GO:0009102">
    <property type="term" value="P:biotin biosynthetic process"/>
    <property type="evidence" value="ECO:0007669"/>
    <property type="project" value="UniProtKB-UniRule"/>
</dbReference>
<dbReference type="RefSeq" id="WP_047879499.1">
    <property type="nucleotide sequence ID" value="NZ_LDOT01000020.1"/>
</dbReference>
<keyword evidence="12" id="KW-0012">Acyltransferase</keyword>
<keyword evidence="13" id="KW-1185">Reference proteome</keyword>
<feature type="binding site" evidence="9">
    <location>
        <position position="237"/>
    </location>
    <ligand>
        <name>pyridoxal 5'-phosphate</name>
        <dbReference type="ChEBI" id="CHEBI:597326"/>
    </ligand>
</feature>
<dbReference type="InterPro" id="IPR015421">
    <property type="entry name" value="PyrdxlP-dep_Trfase_major"/>
</dbReference>
<feature type="modified residue" description="N6-(pyridoxal phosphate)lysine" evidence="9 10">
    <location>
        <position position="240"/>
    </location>
</feature>
<dbReference type="Gene3D" id="3.90.1150.10">
    <property type="entry name" value="Aspartate Aminotransferase, domain 1"/>
    <property type="match status" value="1"/>
</dbReference>
<dbReference type="InterPro" id="IPR004723">
    <property type="entry name" value="AONS_Archaea/Proteobacteria"/>
</dbReference>
<feature type="binding site" evidence="9">
    <location>
        <position position="23"/>
    </location>
    <ligand>
        <name>substrate</name>
    </ligand>
</feature>
<evidence type="ECO:0000256" key="2">
    <source>
        <dbReference type="ARBA" id="ARBA00004746"/>
    </source>
</evidence>
<dbReference type="InterPro" id="IPR015424">
    <property type="entry name" value="PyrdxlP-dep_Trfase"/>
</dbReference>
<dbReference type="GO" id="GO:0008710">
    <property type="term" value="F:8-amino-7-oxononanoate synthase activity"/>
    <property type="evidence" value="ECO:0007669"/>
    <property type="project" value="UniProtKB-UniRule"/>
</dbReference>
<dbReference type="GO" id="GO:0030170">
    <property type="term" value="F:pyridoxal phosphate binding"/>
    <property type="evidence" value="ECO:0007669"/>
    <property type="project" value="UniProtKB-UniRule"/>
</dbReference>
<keyword evidence="7 9" id="KW-0663">Pyridoxal phosphate</keyword>
<dbReference type="InterPro" id="IPR015422">
    <property type="entry name" value="PyrdxlP-dep_Trfase_small"/>
</dbReference>
<dbReference type="SUPFAM" id="SSF53383">
    <property type="entry name" value="PLP-dependent transferases"/>
    <property type="match status" value="1"/>
</dbReference>
<dbReference type="Proteomes" id="UP000036097">
    <property type="component" value="Unassembled WGS sequence"/>
</dbReference>
<evidence type="ECO:0000313" key="12">
    <source>
        <dbReference type="EMBL" id="KLV04823.1"/>
    </source>
</evidence>
<protein>
    <recommendedName>
        <fullName evidence="9">8-amino-7-oxononanoate synthase</fullName>
        <shortName evidence="9">AONS</shortName>
        <ecNumber evidence="9">2.3.1.47</ecNumber>
    </recommendedName>
    <alternativeName>
        <fullName evidence="9">7-keto-8-amino-pelargonic acid synthase</fullName>
        <shortName evidence="9">7-KAP synthase</shortName>
        <shortName evidence="9">KAPA synthase</shortName>
    </alternativeName>
    <alternativeName>
        <fullName evidence="9">8-amino-7-ketopelargonate synthase</fullName>
    </alternativeName>
</protein>
<feature type="binding site" evidence="9">
    <location>
        <position position="183"/>
    </location>
    <ligand>
        <name>pyridoxal 5'-phosphate</name>
        <dbReference type="ChEBI" id="CHEBI:597326"/>
    </ligand>
</feature>
<feature type="binding site" evidence="9">
    <location>
        <begin position="111"/>
        <end position="112"/>
    </location>
    <ligand>
        <name>pyridoxal 5'-phosphate</name>
        <dbReference type="ChEBI" id="CHEBI:597326"/>
    </ligand>
</feature>
<evidence type="ECO:0000256" key="5">
    <source>
        <dbReference type="ARBA" id="ARBA00022679"/>
    </source>
</evidence>